<dbReference type="InterPro" id="IPR000172">
    <property type="entry name" value="GMC_OxRdtase_N"/>
</dbReference>
<organism evidence="4 5">
    <name type="scientific">Hyaloscypha bicolor E</name>
    <dbReference type="NCBI Taxonomy" id="1095630"/>
    <lineage>
        <taxon>Eukaryota</taxon>
        <taxon>Fungi</taxon>
        <taxon>Dikarya</taxon>
        <taxon>Ascomycota</taxon>
        <taxon>Pezizomycotina</taxon>
        <taxon>Leotiomycetes</taxon>
        <taxon>Helotiales</taxon>
        <taxon>Hyaloscyphaceae</taxon>
        <taxon>Hyaloscypha</taxon>
        <taxon>Hyaloscypha bicolor</taxon>
    </lineage>
</organism>
<dbReference type="InterPro" id="IPR012132">
    <property type="entry name" value="GMC_OxRdtase"/>
</dbReference>
<dbReference type="Pfam" id="PF00732">
    <property type="entry name" value="GMC_oxred_N"/>
    <property type="match status" value="1"/>
</dbReference>
<dbReference type="EMBL" id="KZ613846">
    <property type="protein sequence ID" value="PMD57583.1"/>
    <property type="molecule type" value="Genomic_DNA"/>
</dbReference>
<dbReference type="AlphaFoldDB" id="A0A2J6T3U3"/>
<feature type="chain" id="PRO_5014440825" evidence="2">
    <location>
        <begin position="23"/>
        <end position="504"/>
    </location>
</feature>
<dbReference type="SUPFAM" id="SSF54373">
    <property type="entry name" value="FAD-linked reductases, C-terminal domain"/>
    <property type="match status" value="1"/>
</dbReference>
<evidence type="ECO:0000313" key="4">
    <source>
        <dbReference type="EMBL" id="PMD57583.1"/>
    </source>
</evidence>
<evidence type="ECO:0000256" key="1">
    <source>
        <dbReference type="ARBA" id="ARBA00010790"/>
    </source>
</evidence>
<evidence type="ECO:0000313" key="5">
    <source>
        <dbReference type="Proteomes" id="UP000235371"/>
    </source>
</evidence>
<dbReference type="RefSeq" id="XP_024734487.1">
    <property type="nucleotide sequence ID" value="XM_024885906.1"/>
</dbReference>
<proteinExistence type="inferred from homology"/>
<feature type="domain" description="Glucose-methanol-choline oxidoreductase N-terminal" evidence="3">
    <location>
        <begin position="224"/>
        <end position="238"/>
    </location>
</feature>
<dbReference type="PANTHER" id="PTHR11552">
    <property type="entry name" value="GLUCOSE-METHANOL-CHOLINE GMC OXIDOREDUCTASE"/>
    <property type="match status" value="1"/>
</dbReference>
<dbReference type="InParanoid" id="A0A2J6T3U3"/>
<dbReference type="GO" id="GO:0050660">
    <property type="term" value="F:flavin adenine dinucleotide binding"/>
    <property type="evidence" value="ECO:0007669"/>
    <property type="project" value="InterPro"/>
</dbReference>
<dbReference type="InterPro" id="IPR036188">
    <property type="entry name" value="FAD/NAD-bd_sf"/>
</dbReference>
<sequence length="504" mass="54468">MGLRSLAVLSLLFSFKLVTVNADVNTYDYIVVGSGPGGGPLVSYLARSGATVLLEAGDDQSKNLNLTVGGLFKQAGNDKNMRWDFFINYGTDPKLDAYHPRARTLGGCSTHNAMHFMDLDNDHVVPPGTKGHGFGRFLDISVNSPEYPRNQSDAETILATTAKNLGQPQTNVFAMVARNLNNNDADRDQQLGQSMYKADPGYNASNPGIKKQAFARKEVIISGGAFNTPQLLKLSGVGPKSELTKLNISVVVDLPGVGTNLQDNLEVGTSATANKPALANLGPIYTWDAPRDPCLDAWYQGKGMHAQSPLNAIVVKTSNATERDLFIFRITSASFRGYWPALTVNPIAPDPRRTWDFSMVKIHPQSWMGTVTLNSADPRDTPEINFRFFEGPGSDADIAAMAKGMQPGRSIFESIPAPLDKRCDLKEKVLPQSRSYHASSSSATGADSDLMTVLDASFRVRGTTGLRVVDASAFPRVPGGFPVISTFMISMKASEDILRDAKAT</sequence>
<protein>
    <submittedName>
        <fullName evidence="4">GMC oxidoreductase</fullName>
    </submittedName>
</protein>
<evidence type="ECO:0000259" key="3">
    <source>
        <dbReference type="PROSITE" id="PS00624"/>
    </source>
</evidence>
<dbReference type="PROSITE" id="PS00624">
    <property type="entry name" value="GMC_OXRED_2"/>
    <property type="match status" value="1"/>
</dbReference>
<dbReference type="STRING" id="1095630.A0A2J6T3U3"/>
<comment type="similarity">
    <text evidence="1">Belongs to the GMC oxidoreductase family.</text>
</comment>
<dbReference type="OrthoDB" id="269227at2759"/>
<gene>
    <name evidence="4" type="ORF">K444DRAFT_653880</name>
</gene>
<dbReference type="Proteomes" id="UP000235371">
    <property type="component" value="Unassembled WGS sequence"/>
</dbReference>
<dbReference type="SUPFAM" id="SSF51905">
    <property type="entry name" value="FAD/NAD(P)-binding domain"/>
    <property type="match status" value="1"/>
</dbReference>
<dbReference type="PANTHER" id="PTHR11552:SF80">
    <property type="entry name" value="GMC OXIDOREDUCTASE"/>
    <property type="match status" value="1"/>
</dbReference>
<dbReference type="GO" id="GO:0016614">
    <property type="term" value="F:oxidoreductase activity, acting on CH-OH group of donors"/>
    <property type="evidence" value="ECO:0007669"/>
    <property type="project" value="InterPro"/>
</dbReference>
<keyword evidence="5" id="KW-1185">Reference proteome</keyword>
<accession>A0A2J6T3U3</accession>
<dbReference type="GeneID" id="36593983"/>
<dbReference type="InterPro" id="IPR007867">
    <property type="entry name" value="GMC_OxRtase_C"/>
</dbReference>
<dbReference type="Gene3D" id="3.30.560.10">
    <property type="entry name" value="Glucose Oxidase, domain 3"/>
    <property type="match status" value="2"/>
</dbReference>
<name>A0A2J6T3U3_9HELO</name>
<feature type="signal peptide" evidence="2">
    <location>
        <begin position="1"/>
        <end position="22"/>
    </location>
</feature>
<dbReference type="Pfam" id="PF05199">
    <property type="entry name" value="GMC_oxred_C"/>
    <property type="match status" value="1"/>
</dbReference>
<reference evidence="4 5" key="1">
    <citation type="submission" date="2016-04" db="EMBL/GenBank/DDBJ databases">
        <title>A degradative enzymes factory behind the ericoid mycorrhizal symbiosis.</title>
        <authorList>
            <consortium name="DOE Joint Genome Institute"/>
            <person name="Martino E."/>
            <person name="Morin E."/>
            <person name="Grelet G."/>
            <person name="Kuo A."/>
            <person name="Kohler A."/>
            <person name="Daghino S."/>
            <person name="Barry K."/>
            <person name="Choi C."/>
            <person name="Cichocki N."/>
            <person name="Clum A."/>
            <person name="Copeland A."/>
            <person name="Hainaut M."/>
            <person name="Haridas S."/>
            <person name="Labutti K."/>
            <person name="Lindquist E."/>
            <person name="Lipzen A."/>
            <person name="Khouja H.-R."/>
            <person name="Murat C."/>
            <person name="Ohm R."/>
            <person name="Olson A."/>
            <person name="Spatafora J."/>
            <person name="Veneault-Fourrey C."/>
            <person name="Henrissat B."/>
            <person name="Grigoriev I."/>
            <person name="Martin F."/>
            <person name="Perotto S."/>
        </authorList>
    </citation>
    <scope>NUCLEOTIDE SEQUENCE [LARGE SCALE GENOMIC DNA]</scope>
    <source>
        <strain evidence="4 5">E</strain>
    </source>
</reference>
<keyword evidence="2" id="KW-0732">Signal</keyword>
<dbReference type="PIRSF" id="PIRSF000137">
    <property type="entry name" value="Alcohol_oxidase"/>
    <property type="match status" value="1"/>
</dbReference>
<evidence type="ECO:0000256" key="2">
    <source>
        <dbReference type="SAM" id="SignalP"/>
    </source>
</evidence>
<dbReference type="Gene3D" id="3.50.50.60">
    <property type="entry name" value="FAD/NAD(P)-binding domain"/>
    <property type="match status" value="2"/>
</dbReference>